<evidence type="ECO:0000259" key="7">
    <source>
        <dbReference type="Pfam" id="PF13396"/>
    </source>
</evidence>
<dbReference type="Pfam" id="PF13396">
    <property type="entry name" value="PLDc_N"/>
    <property type="match status" value="1"/>
</dbReference>
<accession>A0ABS6XG79</accession>
<keyword evidence="4 6" id="KW-1133">Transmembrane helix</keyword>
<keyword evidence="3 6" id="KW-0812">Transmembrane</keyword>
<evidence type="ECO:0000256" key="5">
    <source>
        <dbReference type="ARBA" id="ARBA00023136"/>
    </source>
</evidence>
<evidence type="ECO:0000256" key="4">
    <source>
        <dbReference type="ARBA" id="ARBA00022989"/>
    </source>
</evidence>
<name>A0ABS6XG79_9BACT</name>
<comment type="subcellular location">
    <subcellularLocation>
        <location evidence="1">Cell membrane</location>
        <topology evidence="1">Multi-pass membrane protein</topology>
    </subcellularLocation>
</comment>
<evidence type="ECO:0000256" key="1">
    <source>
        <dbReference type="ARBA" id="ARBA00004651"/>
    </source>
</evidence>
<feature type="transmembrane region" description="Helical" evidence="6">
    <location>
        <begin position="31"/>
        <end position="51"/>
    </location>
</feature>
<dbReference type="EMBL" id="JAHWXQ010000009">
    <property type="protein sequence ID" value="MBW3367003.1"/>
    <property type="molecule type" value="Genomic_DNA"/>
</dbReference>
<sequence>MILFLAIPFGLWLGALIDLLRSNFADSITKLIWLVVIVFIPVLGAILYLFIGRKQKVNTINQHSNTFQ</sequence>
<evidence type="ECO:0000313" key="9">
    <source>
        <dbReference type="Proteomes" id="UP000774935"/>
    </source>
</evidence>
<gene>
    <name evidence="8" type="ORF">KYK27_18235</name>
</gene>
<evidence type="ECO:0000256" key="6">
    <source>
        <dbReference type="SAM" id="Phobius"/>
    </source>
</evidence>
<evidence type="ECO:0000256" key="2">
    <source>
        <dbReference type="ARBA" id="ARBA00022475"/>
    </source>
</evidence>
<keyword evidence="2" id="KW-1003">Cell membrane</keyword>
<evidence type="ECO:0000256" key="3">
    <source>
        <dbReference type="ARBA" id="ARBA00022692"/>
    </source>
</evidence>
<dbReference type="InterPro" id="IPR027379">
    <property type="entry name" value="CLS_N"/>
</dbReference>
<keyword evidence="5 6" id="KW-0472">Membrane</keyword>
<protein>
    <submittedName>
        <fullName evidence="8">PLD nuclease N-terminal domain-containing protein</fullName>
    </submittedName>
</protein>
<proteinExistence type="predicted"/>
<evidence type="ECO:0000313" key="8">
    <source>
        <dbReference type="EMBL" id="MBW3367003.1"/>
    </source>
</evidence>
<dbReference type="Proteomes" id="UP000774935">
    <property type="component" value="Unassembled WGS sequence"/>
</dbReference>
<organism evidence="8 9">
    <name type="scientific">Pontibacter populi</name>
    <dbReference type="NCBI Taxonomy" id="890055"/>
    <lineage>
        <taxon>Bacteria</taxon>
        <taxon>Pseudomonadati</taxon>
        <taxon>Bacteroidota</taxon>
        <taxon>Cytophagia</taxon>
        <taxon>Cytophagales</taxon>
        <taxon>Hymenobacteraceae</taxon>
        <taxon>Pontibacter</taxon>
    </lineage>
</organism>
<comment type="caution">
    <text evidence="8">The sequence shown here is derived from an EMBL/GenBank/DDBJ whole genome shotgun (WGS) entry which is preliminary data.</text>
</comment>
<keyword evidence="9" id="KW-1185">Reference proteome</keyword>
<reference evidence="8 9" key="1">
    <citation type="submission" date="2021-07" db="EMBL/GenBank/DDBJ databases">
        <authorList>
            <person name="Kim M.K."/>
        </authorList>
    </citation>
    <scope>NUCLEOTIDE SEQUENCE [LARGE SCALE GENOMIC DNA]</scope>
    <source>
        <strain evidence="8 9">HLY7-15</strain>
    </source>
</reference>
<feature type="domain" description="Cardiolipin synthase N-terminal" evidence="7">
    <location>
        <begin position="11"/>
        <end position="53"/>
    </location>
</feature>